<keyword evidence="3 10" id="KW-0963">Cytoplasm</keyword>
<keyword evidence="6 10" id="KW-0479">Metal-binding</keyword>
<sequence>MPDRVRVGRLSVAEVLHRFIVEEALPGSGVEPDSFWAGADAIIHELSGRNAALVARRRELQQLIDDYHRAAPGSPDPAAYRRFLEEIGYLAEDPEDFAITTAGVDVEIAEQAGPQLVVPLLNARFATNAANARWGSLYDALYGTDAIPEDDLLARGAGYNTVRGAEVIARGRALLDAHFGLAGGSHVDATSYSIDAQGLAVHVKDEVLRLADPTQLVGHRGPAGEPDAIVLVHHGLHLEILIDRADTVGSTDTAGVKDLVLESAVSTIMDLEDSVAAVDADDKVQAYRNWLRLMQGTLAAEVTKNGRTFTRAMNPDRECTSPGGETVTLHGRSLLFIRQVGHLMTTDAVLDEHGDEVPEGILDALVTGLGSVHDLRGNSRLRNSRTGSMYVVKPKLHGPDEVAFTCELFARVEEVLGLAPLTIKIGIMDEERRTSLNLKSCISAARDRVAFINTGFLDRTGDEIHTSMQAGPLVRKNDMRSATWIRAYEASNVDIGLACGLRGRAQIGKGMWAAPDNMAEMLAKKIDHPRSGATCAWVPSPTAATLHAIHYHQVDVHRVQRELAGRSRTSKAELLTIPLGDPAAWSAAERQAELDNNIQGTLGYVVRWIDAGVGCSKVPDIDGVPLMEDRATCRISSQHVANWLAHGVVSADQVEETLRRMAMVVDGQNADDPTYVPMAPAYDGEAFLAARDLVLQATEQPSGYTEPILHRRRVTAKTHTTRSS</sequence>
<dbReference type="EC" id="2.3.3.9" evidence="10 11"/>
<evidence type="ECO:0000256" key="6">
    <source>
        <dbReference type="ARBA" id="ARBA00022723"/>
    </source>
</evidence>
<comment type="subcellular location">
    <subcellularLocation>
        <location evidence="10 13">Cytoplasm</location>
    </subcellularLocation>
</comment>
<evidence type="ECO:0000256" key="3">
    <source>
        <dbReference type="ARBA" id="ARBA00022490"/>
    </source>
</evidence>
<comment type="caution">
    <text evidence="18">The sequence shown here is derived from an EMBL/GenBank/DDBJ whole genome shotgun (WGS) entry which is preliminary data.</text>
</comment>
<dbReference type="AlphaFoldDB" id="A0A7W4Z0R3"/>
<evidence type="ECO:0000259" key="14">
    <source>
        <dbReference type="Pfam" id="PF01274"/>
    </source>
</evidence>
<keyword evidence="19" id="KW-1185">Reference proteome</keyword>
<feature type="binding site" evidence="10">
    <location>
        <position position="274"/>
    </location>
    <ligand>
        <name>acetyl-CoA</name>
        <dbReference type="ChEBI" id="CHEBI:57288"/>
    </ligand>
</feature>
<feature type="binding site" evidence="10">
    <location>
        <position position="539"/>
    </location>
    <ligand>
        <name>acetyl-CoA</name>
        <dbReference type="ChEBI" id="CHEBI:57288"/>
    </ligand>
</feature>
<dbReference type="InterPro" id="IPR001465">
    <property type="entry name" value="Malate_synthase_TIM"/>
</dbReference>
<dbReference type="InterPro" id="IPR046363">
    <property type="entry name" value="MS_N_TIM-barrel_dom"/>
</dbReference>
<dbReference type="GO" id="GO:0000287">
    <property type="term" value="F:magnesium ion binding"/>
    <property type="evidence" value="ECO:0007669"/>
    <property type="project" value="TreeGrafter"/>
</dbReference>
<dbReference type="GO" id="GO:0004474">
    <property type="term" value="F:malate synthase activity"/>
    <property type="evidence" value="ECO:0007669"/>
    <property type="project" value="UniProtKB-UniRule"/>
</dbReference>
<evidence type="ECO:0000256" key="10">
    <source>
        <dbReference type="HAMAP-Rule" id="MF_00641"/>
    </source>
</evidence>
<feature type="active site" description="Proton donor" evidence="10 12">
    <location>
        <position position="629"/>
    </location>
</feature>
<dbReference type="NCBIfam" id="NF002825">
    <property type="entry name" value="PRK02999.1"/>
    <property type="match status" value="1"/>
</dbReference>
<dbReference type="Gene3D" id="1.20.1220.12">
    <property type="entry name" value="Malate synthase, domain III"/>
    <property type="match status" value="1"/>
</dbReference>
<feature type="domain" description="Malate synthase C-terminal" evidence="17">
    <location>
        <begin position="590"/>
        <end position="677"/>
    </location>
</feature>
<organism evidence="18 19">
    <name type="scientific">Nocardioides soli</name>
    <dbReference type="NCBI Taxonomy" id="1036020"/>
    <lineage>
        <taxon>Bacteria</taxon>
        <taxon>Bacillati</taxon>
        <taxon>Actinomycetota</taxon>
        <taxon>Actinomycetes</taxon>
        <taxon>Propionibacteriales</taxon>
        <taxon>Nocardioidaceae</taxon>
        <taxon>Nocardioides</taxon>
    </lineage>
</organism>
<dbReference type="InterPro" id="IPR048356">
    <property type="entry name" value="MS_N"/>
</dbReference>
<feature type="domain" description="Malate synthase N-terminal" evidence="15">
    <location>
        <begin position="18"/>
        <end position="74"/>
    </location>
</feature>
<evidence type="ECO:0000259" key="15">
    <source>
        <dbReference type="Pfam" id="PF20656"/>
    </source>
</evidence>
<evidence type="ECO:0000259" key="17">
    <source>
        <dbReference type="Pfam" id="PF20659"/>
    </source>
</evidence>
<comment type="catalytic activity">
    <reaction evidence="9 10 13">
        <text>glyoxylate + acetyl-CoA + H2O = (S)-malate + CoA + H(+)</text>
        <dbReference type="Rhea" id="RHEA:18181"/>
        <dbReference type="ChEBI" id="CHEBI:15377"/>
        <dbReference type="ChEBI" id="CHEBI:15378"/>
        <dbReference type="ChEBI" id="CHEBI:15589"/>
        <dbReference type="ChEBI" id="CHEBI:36655"/>
        <dbReference type="ChEBI" id="CHEBI:57287"/>
        <dbReference type="ChEBI" id="CHEBI:57288"/>
        <dbReference type="EC" id="2.3.3.9"/>
    </reaction>
</comment>
<name>A0A7W4Z0R3_9ACTN</name>
<feature type="binding site" evidence="10">
    <location>
        <position position="430"/>
    </location>
    <ligand>
        <name>glyoxylate</name>
        <dbReference type="ChEBI" id="CHEBI:36655"/>
    </ligand>
</feature>
<dbReference type="Pfam" id="PF20658">
    <property type="entry name" value="MSG_insertion"/>
    <property type="match status" value="1"/>
</dbReference>
<accession>A0A7W4Z0R3</accession>
<dbReference type="Gene3D" id="3.20.20.360">
    <property type="entry name" value="Malate synthase, domain 3"/>
    <property type="match status" value="2"/>
</dbReference>
<feature type="binding site" evidence="10">
    <location>
        <position position="458"/>
    </location>
    <ligand>
        <name>Mg(2+)</name>
        <dbReference type="ChEBI" id="CHEBI:18420"/>
    </ligand>
</feature>
<dbReference type="GO" id="GO:0009436">
    <property type="term" value="P:glyoxylate catabolic process"/>
    <property type="evidence" value="ECO:0007669"/>
    <property type="project" value="TreeGrafter"/>
</dbReference>
<dbReference type="NCBIfam" id="TIGR01345">
    <property type="entry name" value="malate_syn_G"/>
    <property type="match status" value="1"/>
</dbReference>
<keyword evidence="7 10" id="KW-0460">Magnesium</keyword>
<gene>
    <name evidence="10" type="primary">glcB</name>
    <name evidence="18" type="ORF">FHU40_000531</name>
</gene>
<feature type="binding site" evidence="10">
    <location>
        <position position="117"/>
    </location>
    <ligand>
        <name>acetyl-CoA</name>
        <dbReference type="ChEBI" id="CHEBI:57288"/>
    </ligand>
</feature>
<evidence type="ECO:0000256" key="2">
    <source>
        <dbReference type="ARBA" id="ARBA00022435"/>
    </source>
</evidence>
<feature type="modified residue" description="Cysteine sulfenic acid (-SOH)" evidence="10">
    <location>
        <position position="615"/>
    </location>
</feature>
<dbReference type="EMBL" id="JACHWR010000001">
    <property type="protein sequence ID" value="MBB3040730.1"/>
    <property type="molecule type" value="Genomic_DNA"/>
</dbReference>
<comment type="similarity">
    <text evidence="10 13">Belongs to the malate synthase family. GlcB subfamily.</text>
</comment>
<feature type="domain" description="Malate synthase G alpha-beta insertion" evidence="16">
    <location>
        <begin position="159"/>
        <end position="233"/>
    </location>
</feature>
<protein>
    <recommendedName>
        <fullName evidence="10 11">Malate synthase G</fullName>
        <ecNumber evidence="10 11">2.3.3.9</ecNumber>
    </recommendedName>
</protein>
<comment type="subunit">
    <text evidence="10">Monomer.</text>
</comment>
<dbReference type="Proteomes" id="UP000589626">
    <property type="component" value="Unassembled WGS sequence"/>
</dbReference>
<keyword evidence="18" id="KW-0012">Acyltransferase</keyword>
<evidence type="ECO:0000256" key="12">
    <source>
        <dbReference type="PIRSR" id="PIRSR601465-50"/>
    </source>
</evidence>
<dbReference type="Pfam" id="PF01274">
    <property type="entry name" value="MS_TIM-barrel"/>
    <property type="match status" value="1"/>
</dbReference>
<evidence type="ECO:0000256" key="7">
    <source>
        <dbReference type="ARBA" id="ARBA00022842"/>
    </source>
</evidence>
<dbReference type="RefSeq" id="WP_183590726.1">
    <property type="nucleotide sequence ID" value="NZ_JACHWR010000001.1"/>
</dbReference>
<dbReference type="Pfam" id="PF20656">
    <property type="entry name" value="MS_N"/>
    <property type="match status" value="1"/>
</dbReference>
<dbReference type="GO" id="GO:0006097">
    <property type="term" value="P:glyoxylate cycle"/>
    <property type="evidence" value="ECO:0007669"/>
    <property type="project" value="UniProtKB-UniRule"/>
</dbReference>
<comment type="cofactor">
    <cofactor evidence="1 10">
        <name>Mg(2+)</name>
        <dbReference type="ChEBI" id="CHEBI:18420"/>
    </cofactor>
</comment>
<evidence type="ECO:0000256" key="13">
    <source>
        <dbReference type="RuleBase" id="RU003572"/>
    </source>
</evidence>
<feature type="binding site" evidence="10">
    <location>
        <position position="338"/>
    </location>
    <ligand>
        <name>glyoxylate</name>
        <dbReference type="ChEBI" id="CHEBI:36655"/>
    </ligand>
</feature>
<feature type="binding site" evidence="10">
    <location>
        <begin position="455"/>
        <end position="458"/>
    </location>
    <ligand>
        <name>glyoxylate</name>
        <dbReference type="ChEBI" id="CHEBI:36655"/>
    </ligand>
</feature>
<keyword evidence="5 10" id="KW-0808">Transferase</keyword>
<dbReference type="GO" id="GO:0005829">
    <property type="term" value="C:cytosol"/>
    <property type="evidence" value="ECO:0007669"/>
    <property type="project" value="TreeGrafter"/>
</dbReference>
<evidence type="ECO:0000256" key="1">
    <source>
        <dbReference type="ARBA" id="ARBA00001946"/>
    </source>
</evidence>
<dbReference type="GO" id="GO:0006099">
    <property type="term" value="P:tricarboxylic acid cycle"/>
    <property type="evidence" value="ECO:0007669"/>
    <property type="project" value="UniProtKB-KW"/>
</dbReference>
<evidence type="ECO:0000256" key="8">
    <source>
        <dbReference type="ARBA" id="ARBA00023097"/>
    </source>
</evidence>
<dbReference type="InterPro" id="IPR006253">
    <property type="entry name" value="Malate_synthG"/>
</dbReference>
<dbReference type="InterPro" id="IPR048357">
    <property type="entry name" value="MSG_insertion"/>
</dbReference>
<dbReference type="PANTHER" id="PTHR42739:SF1">
    <property type="entry name" value="MALATE SYNTHASE G"/>
    <property type="match status" value="1"/>
</dbReference>
<evidence type="ECO:0000313" key="18">
    <source>
        <dbReference type="EMBL" id="MBB3040730.1"/>
    </source>
</evidence>
<evidence type="ECO:0000256" key="4">
    <source>
        <dbReference type="ARBA" id="ARBA00022532"/>
    </source>
</evidence>
<keyword evidence="2 10" id="KW-0329">Glyoxylate bypass</keyword>
<comment type="function">
    <text evidence="10">Involved in the glycolate utilization. Catalyzes the condensation and subsequent hydrolysis of acetyl-coenzyme A (acetyl-CoA) and glyoxylate to form malate and CoA.</text>
</comment>
<feature type="domain" description="Malate synthase TIM barrel" evidence="14">
    <location>
        <begin position="335"/>
        <end position="574"/>
    </location>
</feature>
<keyword evidence="4 10" id="KW-0816">Tricarboxylic acid cycle</keyword>
<dbReference type="Pfam" id="PF20659">
    <property type="entry name" value="MS_C"/>
    <property type="match status" value="1"/>
</dbReference>
<feature type="binding site" evidence="10">
    <location>
        <position position="430"/>
    </location>
    <ligand>
        <name>Mg(2+)</name>
        <dbReference type="ChEBI" id="CHEBI:18420"/>
    </ligand>
</feature>
<evidence type="ECO:0000259" key="16">
    <source>
        <dbReference type="Pfam" id="PF20658"/>
    </source>
</evidence>
<evidence type="ECO:0000256" key="11">
    <source>
        <dbReference type="NCBIfam" id="TIGR01345"/>
    </source>
</evidence>
<dbReference type="PANTHER" id="PTHR42739">
    <property type="entry name" value="MALATE SYNTHASE G"/>
    <property type="match status" value="1"/>
</dbReference>
<reference evidence="18 19" key="1">
    <citation type="submission" date="2020-08" db="EMBL/GenBank/DDBJ databases">
        <title>Sequencing the genomes of 1000 actinobacteria strains.</title>
        <authorList>
            <person name="Klenk H.-P."/>
        </authorList>
    </citation>
    <scope>NUCLEOTIDE SEQUENCE [LARGE SCALE GENOMIC DNA]</scope>
    <source>
        <strain evidence="18 19">DSM 105498</strain>
    </source>
</reference>
<dbReference type="HAMAP" id="MF_00641">
    <property type="entry name" value="Malate_synth_G"/>
    <property type="match status" value="1"/>
</dbReference>
<dbReference type="InterPro" id="IPR044856">
    <property type="entry name" value="Malate_synth_C_sf"/>
</dbReference>
<dbReference type="InterPro" id="IPR048355">
    <property type="entry name" value="MS_C"/>
</dbReference>
<dbReference type="InterPro" id="IPR011076">
    <property type="entry name" value="Malate_synth_sf"/>
</dbReference>
<feature type="active site" description="Proton acceptor" evidence="10 12">
    <location>
        <position position="338"/>
    </location>
</feature>
<dbReference type="SUPFAM" id="SSF51645">
    <property type="entry name" value="Malate synthase G"/>
    <property type="match status" value="1"/>
</dbReference>
<comment type="pathway">
    <text evidence="10 13">Carbohydrate metabolism; glyoxylate cycle; (S)-malate from isocitrate: step 2/2.</text>
</comment>
<comment type="caution">
    <text evidence="10">Lacks conserved residue(s) required for the propagation of feature annotation.</text>
</comment>
<evidence type="ECO:0000256" key="5">
    <source>
        <dbReference type="ARBA" id="ARBA00022679"/>
    </source>
</evidence>
<dbReference type="UniPathway" id="UPA00703">
    <property type="reaction ID" value="UER00720"/>
</dbReference>
<keyword evidence="8 10" id="KW-0558">Oxidation</keyword>
<feature type="binding site" evidence="10">
    <location>
        <position position="311"/>
    </location>
    <ligand>
        <name>acetyl-CoA</name>
        <dbReference type="ChEBI" id="CHEBI:57288"/>
    </ligand>
</feature>
<feature type="binding site" evidence="10">
    <location>
        <begin position="124"/>
        <end position="125"/>
    </location>
    <ligand>
        <name>acetyl-CoA</name>
        <dbReference type="ChEBI" id="CHEBI:57288"/>
    </ligand>
</feature>
<evidence type="ECO:0000313" key="19">
    <source>
        <dbReference type="Proteomes" id="UP000589626"/>
    </source>
</evidence>
<proteinExistence type="inferred from homology"/>
<evidence type="ECO:0000256" key="9">
    <source>
        <dbReference type="ARBA" id="ARBA00047918"/>
    </source>
</evidence>